<dbReference type="RefSeq" id="WP_078485008.1">
    <property type="nucleotide sequence ID" value="NZ_MPRL01000092.1"/>
</dbReference>
<accession>A0A1T2L006</accession>
<reference evidence="1 2" key="1">
    <citation type="submission" date="2016-11" db="EMBL/GenBank/DDBJ databases">
        <title>Mixed transmission modes and dynamic genome evolution in an obligate animal-bacterial symbiosis.</title>
        <authorList>
            <person name="Russell S.L."/>
            <person name="Corbett-Detig R.B."/>
            <person name="Cavanaugh C.M."/>
        </authorList>
    </citation>
    <scope>NUCLEOTIDE SEQUENCE [LARGE SCALE GENOMIC DNA]</scope>
    <source>
        <strain evidence="1">Sveles-Q1</strain>
    </source>
</reference>
<dbReference type="OrthoDB" id="7060864at2"/>
<dbReference type="Proteomes" id="UP000191110">
    <property type="component" value="Unassembled WGS sequence"/>
</dbReference>
<evidence type="ECO:0000313" key="1">
    <source>
        <dbReference type="EMBL" id="OOZ38433.1"/>
    </source>
</evidence>
<evidence type="ECO:0000313" key="2">
    <source>
        <dbReference type="Proteomes" id="UP000191110"/>
    </source>
</evidence>
<dbReference type="EMBL" id="MPRL01000092">
    <property type="protein sequence ID" value="OOZ38433.1"/>
    <property type="molecule type" value="Genomic_DNA"/>
</dbReference>
<comment type="caution">
    <text evidence="1">The sequence shown here is derived from an EMBL/GenBank/DDBJ whole genome shotgun (WGS) entry which is preliminary data.</text>
</comment>
<protein>
    <submittedName>
        <fullName evidence="1">Uncharacterized protein</fullName>
    </submittedName>
</protein>
<dbReference type="AlphaFoldDB" id="A0A1T2L006"/>
<gene>
    <name evidence="1" type="ORF">BOW53_15570</name>
</gene>
<sequence>MQAPNISTAIPQRRFQLGDYSAVVLGNIESNDPMPYRFILALVPEGAKKPVLYVISQKARRADAASGSHQLRIVSENLDESISVSDLWGDLDGFTTEAMLVTRKAMGLMDEQPYQMM</sequence>
<name>A0A1T2L006_9GAMM</name>
<organism evidence="1 2">
    <name type="scientific">Solemya pervernicosa gill symbiont</name>
    <dbReference type="NCBI Taxonomy" id="642797"/>
    <lineage>
        <taxon>Bacteria</taxon>
        <taxon>Pseudomonadati</taxon>
        <taxon>Pseudomonadota</taxon>
        <taxon>Gammaproteobacteria</taxon>
        <taxon>sulfur-oxidizing symbionts</taxon>
    </lineage>
</organism>
<proteinExistence type="predicted"/>
<keyword evidence="2" id="KW-1185">Reference proteome</keyword>